<feature type="non-terminal residue" evidence="9">
    <location>
        <position position="1"/>
    </location>
</feature>
<evidence type="ECO:0000256" key="5">
    <source>
        <dbReference type="ARBA" id="ARBA00022833"/>
    </source>
</evidence>
<dbReference type="InterPro" id="IPR024079">
    <property type="entry name" value="MetalloPept_cat_dom_sf"/>
</dbReference>
<evidence type="ECO:0000313" key="10">
    <source>
        <dbReference type="Proteomes" id="UP000044602"/>
    </source>
</evidence>
<keyword evidence="10" id="KW-1185">Reference proteome</keyword>
<dbReference type="AlphaFoldDB" id="A0A0G4MR42"/>
<name>A0A0G4MR42_VERLO</name>
<dbReference type="Gene3D" id="3.40.390.10">
    <property type="entry name" value="Collagenase (Catalytic Domain)"/>
    <property type="match status" value="1"/>
</dbReference>
<comment type="cofactor">
    <cofactor evidence="7">
        <name>Zn(2+)</name>
        <dbReference type="ChEBI" id="CHEBI:29105"/>
    </cofactor>
    <text evidence="7">Binds 1 zinc ion.</text>
</comment>
<feature type="domain" description="Peptidase M3A/M3B catalytic" evidence="8">
    <location>
        <begin position="4"/>
        <end position="88"/>
    </location>
</feature>
<proteinExistence type="inferred from homology"/>
<reference evidence="9 10" key="1">
    <citation type="submission" date="2015-05" db="EMBL/GenBank/DDBJ databases">
        <authorList>
            <person name="Wang D.B."/>
            <person name="Wang M."/>
        </authorList>
    </citation>
    <scope>NUCLEOTIDE SEQUENCE [LARGE SCALE GENOMIC DNA]</scope>
    <source>
        <strain evidence="9">VL1</strain>
    </source>
</reference>
<dbReference type="Pfam" id="PF01432">
    <property type="entry name" value="Peptidase_M3"/>
    <property type="match status" value="1"/>
</dbReference>
<evidence type="ECO:0000256" key="7">
    <source>
        <dbReference type="RuleBase" id="RU003435"/>
    </source>
</evidence>
<dbReference type="Proteomes" id="UP000044602">
    <property type="component" value="Unassembled WGS sequence"/>
</dbReference>
<dbReference type="Gene3D" id="1.10.1370.10">
    <property type="entry name" value="Neurolysin, domain 3"/>
    <property type="match status" value="1"/>
</dbReference>
<dbReference type="PANTHER" id="PTHR11804:SF84">
    <property type="entry name" value="SACCHAROLYSIN"/>
    <property type="match status" value="1"/>
</dbReference>
<keyword evidence="4 7" id="KW-0378">Hydrolase</keyword>
<evidence type="ECO:0000256" key="1">
    <source>
        <dbReference type="ARBA" id="ARBA00006040"/>
    </source>
</evidence>
<keyword evidence="5 7" id="KW-0862">Zinc</keyword>
<organism evidence="9 10">
    <name type="scientific">Verticillium longisporum</name>
    <name type="common">Verticillium dahliae var. longisporum</name>
    <dbReference type="NCBI Taxonomy" id="100787"/>
    <lineage>
        <taxon>Eukaryota</taxon>
        <taxon>Fungi</taxon>
        <taxon>Dikarya</taxon>
        <taxon>Ascomycota</taxon>
        <taxon>Pezizomycotina</taxon>
        <taxon>Sordariomycetes</taxon>
        <taxon>Hypocreomycetidae</taxon>
        <taxon>Glomerellales</taxon>
        <taxon>Plectosphaerellaceae</taxon>
        <taxon>Verticillium</taxon>
    </lineage>
</organism>
<dbReference type="SUPFAM" id="SSF55486">
    <property type="entry name" value="Metalloproteases ('zincins'), catalytic domain"/>
    <property type="match status" value="1"/>
</dbReference>
<evidence type="ECO:0000256" key="4">
    <source>
        <dbReference type="ARBA" id="ARBA00022801"/>
    </source>
</evidence>
<dbReference type="InterPro" id="IPR045090">
    <property type="entry name" value="Pept_M3A_M3B"/>
</dbReference>
<dbReference type="EMBL" id="CVQH01024270">
    <property type="protein sequence ID" value="CRK36681.1"/>
    <property type="molecule type" value="Genomic_DNA"/>
</dbReference>
<dbReference type="GO" id="GO:0006518">
    <property type="term" value="P:peptide metabolic process"/>
    <property type="evidence" value="ECO:0007669"/>
    <property type="project" value="TreeGrafter"/>
</dbReference>
<dbReference type="GO" id="GO:0046872">
    <property type="term" value="F:metal ion binding"/>
    <property type="evidence" value="ECO:0007669"/>
    <property type="project" value="UniProtKB-UniRule"/>
</dbReference>
<evidence type="ECO:0000256" key="3">
    <source>
        <dbReference type="ARBA" id="ARBA00022723"/>
    </source>
</evidence>
<comment type="similarity">
    <text evidence="1 7">Belongs to the peptidase M3 family.</text>
</comment>
<sequence>RLTAGGAKEVEHLLELKKADVEASGKSYDGNYYLWDHKFYDRLMIEKEYSIDETKVADYFPITSTISGMLKIFEELLGLVFVELKDADRDALSPTGKGQDIV</sequence>
<protein>
    <recommendedName>
        <fullName evidence="8">Peptidase M3A/M3B catalytic domain-containing protein</fullName>
    </recommendedName>
</protein>
<evidence type="ECO:0000256" key="2">
    <source>
        <dbReference type="ARBA" id="ARBA00022670"/>
    </source>
</evidence>
<dbReference type="InterPro" id="IPR024077">
    <property type="entry name" value="Neurolysin/TOP_dom2"/>
</dbReference>
<keyword evidence="6 7" id="KW-0482">Metalloprotease</keyword>
<evidence type="ECO:0000256" key="6">
    <source>
        <dbReference type="ARBA" id="ARBA00023049"/>
    </source>
</evidence>
<dbReference type="STRING" id="100787.A0A0G4MR42"/>
<accession>A0A0G4MR42</accession>
<feature type="non-terminal residue" evidence="9">
    <location>
        <position position="102"/>
    </location>
</feature>
<gene>
    <name evidence="9" type="ORF">BN1708_020079</name>
</gene>
<dbReference type="GO" id="GO:0004222">
    <property type="term" value="F:metalloendopeptidase activity"/>
    <property type="evidence" value="ECO:0007669"/>
    <property type="project" value="InterPro"/>
</dbReference>
<dbReference type="PANTHER" id="PTHR11804">
    <property type="entry name" value="PROTEASE M3 THIMET OLIGOPEPTIDASE-RELATED"/>
    <property type="match status" value="1"/>
</dbReference>
<keyword evidence="3 7" id="KW-0479">Metal-binding</keyword>
<dbReference type="GO" id="GO:0006508">
    <property type="term" value="P:proteolysis"/>
    <property type="evidence" value="ECO:0007669"/>
    <property type="project" value="UniProtKB-KW"/>
</dbReference>
<dbReference type="InterPro" id="IPR001567">
    <property type="entry name" value="Pept_M3A_M3B_dom"/>
</dbReference>
<evidence type="ECO:0000259" key="8">
    <source>
        <dbReference type="Pfam" id="PF01432"/>
    </source>
</evidence>
<evidence type="ECO:0000313" key="9">
    <source>
        <dbReference type="EMBL" id="CRK36681.1"/>
    </source>
</evidence>
<keyword evidence="2 7" id="KW-0645">Protease</keyword>
<dbReference type="GO" id="GO:0005758">
    <property type="term" value="C:mitochondrial intermembrane space"/>
    <property type="evidence" value="ECO:0007669"/>
    <property type="project" value="TreeGrafter"/>
</dbReference>